<feature type="repeat" description="ANK" evidence="3">
    <location>
        <begin position="263"/>
        <end position="289"/>
    </location>
</feature>
<keyword evidence="6" id="KW-1185">Reference proteome</keyword>
<sequence>MKKILSLLFILALFLNMIGCSSKETTNNNSLQNNQISKKELTPDEAKKQLEDKYNTPFNTKNFLTMIKSNDIDKVNLFLKAKVDPNLKDLEDKSWYGKTAIMIAAGLGYKDIVELLIRNGADVNAIDDKSRNILWTVIDNDKPNMIKLLVDNKVNIEYIEPKDNKNPLYYAFSFNKKECIKALIEAGANVNITREDSSILQFAVFRDADLDIIKMLIDKGANINYQDSIAKFTPLHMAIYLNRTETAKILIEAGTDLNIKDKNGLTPLKQAETLDRTEIINILKSKGAK</sequence>
<evidence type="ECO:0000313" key="6">
    <source>
        <dbReference type="Proteomes" id="UP000632377"/>
    </source>
</evidence>
<dbReference type="Pfam" id="PF00023">
    <property type="entry name" value="Ank"/>
    <property type="match status" value="1"/>
</dbReference>
<gene>
    <name evidence="5" type="ORF">JK636_05410</name>
</gene>
<dbReference type="SUPFAM" id="SSF48403">
    <property type="entry name" value="Ankyrin repeat"/>
    <property type="match status" value="1"/>
</dbReference>
<keyword evidence="2 3" id="KW-0040">ANK repeat</keyword>
<dbReference type="EMBL" id="JAESWC010000002">
    <property type="protein sequence ID" value="MBL4935191.1"/>
    <property type="molecule type" value="Genomic_DNA"/>
</dbReference>
<dbReference type="SMART" id="SM00248">
    <property type="entry name" value="ANK"/>
    <property type="match status" value="6"/>
</dbReference>
<feature type="repeat" description="ANK" evidence="3">
    <location>
        <begin position="163"/>
        <end position="195"/>
    </location>
</feature>
<dbReference type="PANTHER" id="PTHR24123">
    <property type="entry name" value="ANKYRIN REPEAT-CONTAINING"/>
    <property type="match status" value="1"/>
</dbReference>
<dbReference type="PANTHER" id="PTHR24123:SF33">
    <property type="entry name" value="PROTEIN HOS4"/>
    <property type="match status" value="1"/>
</dbReference>
<comment type="caution">
    <text evidence="5">The sequence shown here is derived from an EMBL/GenBank/DDBJ whole genome shotgun (WGS) entry which is preliminary data.</text>
</comment>
<dbReference type="RefSeq" id="WP_202747797.1">
    <property type="nucleotide sequence ID" value="NZ_JAESWC010000002.1"/>
</dbReference>
<proteinExistence type="predicted"/>
<feature type="repeat" description="ANK" evidence="3">
    <location>
        <begin position="230"/>
        <end position="262"/>
    </location>
</feature>
<feature type="repeat" description="ANK" evidence="3">
    <location>
        <begin position="195"/>
        <end position="228"/>
    </location>
</feature>
<dbReference type="Gene3D" id="1.25.40.20">
    <property type="entry name" value="Ankyrin repeat-containing domain"/>
    <property type="match status" value="2"/>
</dbReference>
<evidence type="ECO:0000256" key="4">
    <source>
        <dbReference type="SAM" id="SignalP"/>
    </source>
</evidence>
<feature type="signal peptide" evidence="4">
    <location>
        <begin position="1"/>
        <end position="22"/>
    </location>
</feature>
<dbReference type="PRINTS" id="PR01415">
    <property type="entry name" value="ANKYRIN"/>
</dbReference>
<keyword evidence="4" id="KW-0732">Signal</keyword>
<reference evidence="5 6" key="1">
    <citation type="submission" date="2021-01" db="EMBL/GenBank/DDBJ databases">
        <title>Genome public.</title>
        <authorList>
            <person name="Liu C."/>
            <person name="Sun Q."/>
        </authorList>
    </citation>
    <scope>NUCLEOTIDE SEQUENCE [LARGE SCALE GENOMIC DNA]</scope>
    <source>
        <strain evidence="5 6">YIM B02515</strain>
    </source>
</reference>
<feature type="repeat" description="ANK" evidence="3">
    <location>
        <begin position="96"/>
        <end position="128"/>
    </location>
</feature>
<feature type="chain" id="PRO_5046659050" evidence="4">
    <location>
        <begin position="23"/>
        <end position="289"/>
    </location>
</feature>
<evidence type="ECO:0000313" key="5">
    <source>
        <dbReference type="EMBL" id="MBL4935191.1"/>
    </source>
</evidence>
<dbReference type="InterPro" id="IPR051165">
    <property type="entry name" value="Multifunctional_ANK_Repeat"/>
</dbReference>
<dbReference type="PROSITE" id="PS50088">
    <property type="entry name" value="ANK_REPEAT"/>
    <property type="match status" value="5"/>
</dbReference>
<dbReference type="Proteomes" id="UP000632377">
    <property type="component" value="Unassembled WGS sequence"/>
</dbReference>
<dbReference type="PROSITE" id="PS50297">
    <property type="entry name" value="ANK_REP_REGION"/>
    <property type="match status" value="4"/>
</dbReference>
<evidence type="ECO:0000256" key="3">
    <source>
        <dbReference type="PROSITE-ProRule" id="PRU00023"/>
    </source>
</evidence>
<evidence type="ECO:0000256" key="2">
    <source>
        <dbReference type="ARBA" id="ARBA00023043"/>
    </source>
</evidence>
<dbReference type="InterPro" id="IPR036770">
    <property type="entry name" value="Ankyrin_rpt-contain_sf"/>
</dbReference>
<dbReference type="InterPro" id="IPR002110">
    <property type="entry name" value="Ankyrin_rpt"/>
</dbReference>
<keyword evidence="1" id="KW-0677">Repeat</keyword>
<accession>A0ABS1T769</accession>
<name>A0ABS1T769_9CLOT</name>
<evidence type="ECO:0000256" key="1">
    <source>
        <dbReference type="ARBA" id="ARBA00022737"/>
    </source>
</evidence>
<dbReference type="Pfam" id="PF12796">
    <property type="entry name" value="Ank_2"/>
    <property type="match status" value="2"/>
</dbReference>
<protein>
    <submittedName>
        <fullName evidence="5">Ankyrin repeat domain-containing protein</fullName>
    </submittedName>
</protein>
<organism evidence="5 6">
    <name type="scientific">Clostridium rhizosphaerae</name>
    <dbReference type="NCBI Taxonomy" id="2803861"/>
    <lineage>
        <taxon>Bacteria</taxon>
        <taxon>Bacillati</taxon>
        <taxon>Bacillota</taxon>
        <taxon>Clostridia</taxon>
        <taxon>Eubacteriales</taxon>
        <taxon>Clostridiaceae</taxon>
        <taxon>Clostridium</taxon>
    </lineage>
</organism>